<accession>A0ABP8WCZ2</accession>
<proteinExistence type="predicted"/>
<name>A0ABP8WCZ2_9MICO</name>
<protein>
    <recommendedName>
        <fullName evidence="3">BetR domain-containing protein</fullName>
    </recommendedName>
</protein>
<comment type="caution">
    <text evidence="1">The sequence shown here is derived from an EMBL/GenBank/DDBJ whole genome shotgun (WGS) entry which is preliminary data.</text>
</comment>
<dbReference type="Proteomes" id="UP001501295">
    <property type="component" value="Unassembled WGS sequence"/>
</dbReference>
<dbReference type="EMBL" id="BAABLM010000012">
    <property type="protein sequence ID" value="GAA4686445.1"/>
    <property type="molecule type" value="Genomic_DNA"/>
</dbReference>
<reference evidence="2" key="1">
    <citation type="journal article" date="2019" name="Int. J. Syst. Evol. Microbiol.">
        <title>The Global Catalogue of Microorganisms (GCM) 10K type strain sequencing project: providing services to taxonomists for standard genome sequencing and annotation.</title>
        <authorList>
            <consortium name="The Broad Institute Genomics Platform"/>
            <consortium name="The Broad Institute Genome Sequencing Center for Infectious Disease"/>
            <person name="Wu L."/>
            <person name="Ma J."/>
        </authorList>
    </citation>
    <scope>NUCLEOTIDE SEQUENCE [LARGE SCALE GENOMIC DNA]</scope>
    <source>
        <strain evidence="2">JCM 18956</strain>
    </source>
</reference>
<sequence length="86" mass="9220">MILNVQTVASRIDAECRDQGIKTAMFARLLGVPRKRARALRTGRHGIVQLVDVIAAARVLDVDPQSWFAASYDVGSADVIAKGGAN</sequence>
<keyword evidence="2" id="KW-1185">Reference proteome</keyword>
<gene>
    <name evidence="1" type="ORF">GCM10025780_36360</name>
</gene>
<evidence type="ECO:0000313" key="2">
    <source>
        <dbReference type="Proteomes" id="UP001501295"/>
    </source>
</evidence>
<evidence type="ECO:0008006" key="3">
    <source>
        <dbReference type="Google" id="ProtNLM"/>
    </source>
</evidence>
<organism evidence="1 2">
    <name type="scientific">Frondihabitans cladoniiphilus</name>
    <dbReference type="NCBI Taxonomy" id="715785"/>
    <lineage>
        <taxon>Bacteria</taxon>
        <taxon>Bacillati</taxon>
        <taxon>Actinomycetota</taxon>
        <taxon>Actinomycetes</taxon>
        <taxon>Micrococcales</taxon>
        <taxon>Microbacteriaceae</taxon>
        <taxon>Frondihabitans</taxon>
    </lineage>
</organism>
<evidence type="ECO:0000313" key="1">
    <source>
        <dbReference type="EMBL" id="GAA4686445.1"/>
    </source>
</evidence>
<dbReference type="RefSeq" id="WP_345377366.1">
    <property type="nucleotide sequence ID" value="NZ_BAABLM010000012.1"/>
</dbReference>